<dbReference type="InterPro" id="IPR002073">
    <property type="entry name" value="PDEase_catalytic_dom"/>
</dbReference>
<feature type="binding site" evidence="4">
    <location>
        <position position="93"/>
    </location>
    <ligand>
        <name>Zn(2+)</name>
        <dbReference type="ChEBI" id="CHEBI:29105"/>
        <label>1</label>
    </ligand>
</feature>
<proteinExistence type="inferred from homology"/>
<dbReference type="AlphaFoldDB" id="G0QN94"/>
<dbReference type="Gene3D" id="1.10.1300.10">
    <property type="entry name" value="3'5'-cyclic nucleotide phosphodiesterase, catalytic domain"/>
    <property type="match status" value="1"/>
</dbReference>
<dbReference type="eggNOG" id="KOG0590">
    <property type="taxonomic scope" value="Eukaryota"/>
</dbReference>
<keyword evidence="1 4" id="KW-0479">Metal-binding</keyword>
<dbReference type="GO" id="GO:0005524">
    <property type="term" value="F:ATP binding"/>
    <property type="evidence" value="ECO:0007669"/>
    <property type="project" value="InterPro"/>
</dbReference>
<dbReference type="InterPro" id="IPR011009">
    <property type="entry name" value="Kinase-like_dom_sf"/>
</dbReference>
<feature type="binding site" evidence="4">
    <location>
        <position position="129"/>
    </location>
    <ligand>
        <name>Zn(2+)</name>
        <dbReference type="ChEBI" id="CHEBI:29105"/>
        <label>1</label>
    </ligand>
</feature>
<evidence type="ECO:0000256" key="1">
    <source>
        <dbReference type="ARBA" id="ARBA00022723"/>
    </source>
</evidence>
<dbReference type="InterPro" id="IPR023088">
    <property type="entry name" value="PDEase"/>
</dbReference>
<reference evidence="8 9" key="1">
    <citation type="submission" date="2011-07" db="EMBL/GenBank/DDBJ databases">
        <authorList>
            <person name="Coyne R."/>
            <person name="Brami D."/>
            <person name="Johnson J."/>
            <person name="Hostetler J."/>
            <person name="Hannick L."/>
            <person name="Clark T."/>
            <person name="Cassidy-Hanley D."/>
            <person name="Inman J."/>
        </authorList>
    </citation>
    <scope>NUCLEOTIDE SEQUENCE [LARGE SCALE GENOMIC DNA]</scope>
    <source>
        <strain evidence="8 9">G5</strain>
    </source>
</reference>
<feature type="domain" description="PDEase" evidence="7">
    <location>
        <begin position="15"/>
        <end position="340"/>
    </location>
</feature>
<dbReference type="SMART" id="SM00220">
    <property type="entry name" value="S_TKc"/>
    <property type="match status" value="1"/>
</dbReference>
<dbReference type="SMART" id="SM00471">
    <property type="entry name" value="HDc"/>
    <property type="match status" value="1"/>
</dbReference>
<dbReference type="PROSITE" id="PS00126">
    <property type="entry name" value="PDEASE_I_1"/>
    <property type="match status" value="1"/>
</dbReference>
<protein>
    <recommendedName>
        <fullName evidence="5">Phosphodiesterase</fullName>
        <ecNumber evidence="5">3.1.4.-</ecNumber>
    </recommendedName>
</protein>
<accession>G0QN94</accession>
<dbReference type="PRINTS" id="PR00387">
    <property type="entry name" value="PDIESTERASE1"/>
</dbReference>
<name>G0QN94_ICHMU</name>
<dbReference type="GO" id="GO:0004672">
    <property type="term" value="F:protein kinase activity"/>
    <property type="evidence" value="ECO:0007669"/>
    <property type="project" value="InterPro"/>
</dbReference>
<organism evidence="8 9">
    <name type="scientific">Ichthyophthirius multifiliis</name>
    <name type="common">White spot disease agent</name>
    <name type="synonym">Ich</name>
    <dbReference type="NCBI Taxonomy" id="5932"/>
    <lineage>
        <taxon>Eukaryota</taxon>
        <taxon>Sar</taxon>
        <taxon>Alveolata</taxon>
        <taxon>Ciliophora</taxon>
        <taxon>Intramacronucleata</taxon>
        <taxon>Oligohymenophorea</taxon>
        <taxon>Hymenostomatida</taxon>
        <taxon>Ophryoglenina</taxon>
        <taxon>Ichthyophthirius</taxon>
    </lineage>
</organism>
<dbReference type="CDD" id="cd00077">
    <property type="entry name" value="HDc"/>
    <property type="match status" value="1"/>
</dbReference>
<comment type="similarity">
    <text evidence="5">Belongs to the cyclic nucleotide phosphodiesterase family.</text>
</comment>
<dbReference type="GO" id="GO:0007165">
    <property type="term" value="P:signal transduction"/>
    <property type="evidence" value="ECO:0007669"/>
    <property type="project" value="InterPro"/>
</dbReference>
<sequence length="459" mass="54470">MTGEQYKDCYVVEYYNTDLPIVSQQDEELLCSWDFPFYKIQSPLEKIKYIFYMFKIHGFVKKLNIQEGIFQKFLLELQQKYDQQNNPFHNFQHAIAVSQAIYYFLNQKLFEQYLDFLDEFTLLFSALGHDVAHTGRTNTFEVAIQSKLAIKHNDESVLENHHASTLFKLLIQNNFLKNISVNEQKTIRKYCISNILSTDMKKHKEITQQFEIKLTYKKKEKVKLIESENDKKLMCGFIVHVADLTGPTKKFELAKQWSLRICEEFTLQVQDEQKLGIPVTSYLLGLDQLEIISKQESNFYKIIILPLYNIFIDFVGDKYQQMCQNCENNIIQWEKIHLQEKYKNSVDGKFLFIQYALPIGSPEYNPPEINENNIPEYSPLQIDVFQLGCVLFMMVMNSAPFENAISTDRYYSRFCLENKSYFWKIFYNNCKPNLINKMLEPDPLKRINIQQIVQHSWYN</sequence>
<keyword evidence="9" id="KW-1185">Reference proteome</keyword>
<dbReference type="OrthoDB" id="286557at2759"/>
<dbReference type="GO" id="GO:0046872">
    <property type="term" value="F:metal ion binding"/>
    <property type="evidence" value="ECO:0007669"/>
    <property type="project" value="UniProtKB-KW"/>
</dbReference>
<dbReference type="InterPro" id="IPR023174">
    <property type="entry name" value="PDEase_CS"/>
</dbReference>
<evidence type="ECO:0000256" key="4">
    <source>
        <dbReference type="PIRSR" id="PIRSR623088-3"/>
    </source>
</evidence>
<comment type="cofactor">
    <cofactor evidence="5">
        <name>a divalent metal cation</name>
        <dbReference type="ChEBI" id="CHEBI:60240"/>
    </cofactor>
    <text evidence="5">Binds 2 divalent metal cations per subunit. Site 1 may preferentially bind zinc ions, while site 2 has a preference for magnesium and/or manganese ions.</text>
</comment>
<dbReference type="Pfam" id="PF00069">
    <property type="entry name" value="Pkinase"/>
    <property type="match status" value="1"/>
</dbReference>
<dbReference type="SUPFAM" id="SSF56112">
    <property type="entry name" value="Protein kinase-like (PK-like)"/>
    <property type="match status" value="1"/>
</dbReference>
<dbReference type="InterPro" id="IPR003607">
    <property type="entry name" value="HD/PDEase_dom"/>
</dbReference>
<dbReference type="GO" id="GO:0004114">
    <property type="term" value="F:3',5'-cyclic-nucleotide phosphodiesterase activity"/>
    <property type="evidence" value="ECO:0007669"/>
    <property type="project" value="InterPro"/>
</dbReference>
<dbReference type="EMBL" id="GL983470">
    <property type="protein sequence ID" value="EGR33315.1"/>
    <property type="molecule type" value="Genomic_DNA"/>
</dbReference>
<dbReference type="InParanoid" id="G0QN94"/>
<dbReference type="STRING" id="857967.G0QN94"/>
<dbReference type="Gene3D" id="1.10.510.10">
    <property type="entry name" value="Transferase(Phosphotransferase) domain 1"/>
    <property type="match status" value="1"/>
</dbReference>
<dbReference type="InterPro" id="IPR036971">
    <property type="entry name" value="PDEase_catalytic_dom_sf"/>
</dbReference>
<dbReference type="EC" id="3.1.4.-" evidence="5"/>
<keyword evidence="2 5" id="KW-0378">Hydrolase</keyword>
<evidence type="ECO:0000259" key="7">
    <source>
        <dbReference type="PROSITE" id="PS51845"/>
    </source>
</evidence>
<feature type="non-terminal residue" evidence="8">
    <location>
        <position position="459"/>
    </location>
</feature>
<dbReference type="Proteomes" id="UP000008983">
    <property type="component" value="Unassembled WGS sequence"/>
</dbReference>
<feature type="domain" description="Protein kinase" evidence="6">
    <location>
        <begin position="59"/>
        <end position="458"/>
    </location>
</feature>
<evidence type="ECO:0000313" key="9">
    <source>
        <dbReference type="Proteomes" id="UP000008983"/>
    </source>
</evidence>
<dbReference type="SUPFAM" id="SSF109604">
    <property type="entry name" value="HD-domain/PDEase-like"/>
    <property type="match status" value="1"/>
</dbReference>
<dbReference type="eggNOG" id="KOG3689">
    <property type="taxonomic scope" value="Eukaryota"/>
</dbReference>
<dbReference type="GeneID" id="14909490"/>
<evidence type="ECO:0000256" key="3">
    <source>
        <dbReference type="PIRSR" id="PIRSR623088-1"/>
    </source>
</evidence>
<feature type="binding site" evidence="4">
    <location>
        <position position="130"/>
    </location>
    <ligand>
        <name>Zn(2+)</name>
        <dbReference type="ChEBI" id="CHEBI:29105"/>
        <label>1</label>
    </ligand>
</feature>
<dbReference type="Pfam" id="PF00233">
    <property type="entry name" value="PDEase_I"/>
    <property type="match status" value="1"/>
</dbReference>
<dbReference type="PROSITE" id="PS51845">
    <property type="entry name" value="PDEASE_I_2"/>
    <property type="match status" value="1"/>
</dbReference>
<evidence type="ECO:0000259" key="6">
    <source>
        <dbReference type="PROSITE" id="PS50011"/>
    </source>
</evidence>
<evidence type="ECO:0000256" key="5">
    <source>
        <dbReference type="RuleBase" id="RU363067"/>
    </source>
</evidence>
<feature type="binding site" evidence="4">
    <location>
        <position position="130"/>
    </location>
    <ligand>
        <name>Zn(2+)</name>
        <dbReference type="ChEBI" id="CHEBI:29105"/>
        <label>2</label>
    </ligand>
</feature>
<dbReference type="OMA" id="RHTIHET"/>
<dbReference type="RefSeq" id="XP_004037301.1">
    <property type="nucleotide sequence ID" value="XM_004037253.1"/>
</dbReference>
<gene>
    <name evidence="8" type="ORF">IMG5_056380</name>
</gene>
<feature type="active site" description="Proton donor" evidence="3">
    <location>
        <position position="89"/>
    </location>
</feature>
<dbReference type="PANTHER" id="PTHR11347">
    <property type="entry name" value="CYCLIC NUCLEOTIDE PHOSPHODIESTERASE"/>
    <property type="match status" value="1"/>
</dbReference>
<feature type="binding site" evidence="4">
    <location>
        <position position="243"/>
    </location>
    <ligand>
        <name>Zn(2+)</name>
        <dbReference type="ChEBI" id="CHEBI:29105"/>
        <label>1</label>
    </ligand>
</feature>
<dbReference type="InterPro" id="IPR000719">
    <property type="entry name" value="Prot_kinase_dom"/>
</dbReference>
<dbReference type="PROSITE" id="PS50011">
    <property type="entry name" value="PROTEIN_KINASE_DOM"/>
    <property type="match status" value="1"/>
</dbReference>
<evidence type="ECO:0000256" key="2">
    <source>
        <dbReference type="ARBA" id="ARBA00022801"/>
    </source>
</evidence>
<evidence type="ECO:0000313" key="8">
    <source>
        <dbReference type="EMBL" id="EGR33315.1"/>
    </source>
</evidence>